<comment type="cofactor">
    <cofactor evidence="1">
        <name>pyridoxal 5'-phosphate</name>
        <dbReference type="ChEBI" id="CHEBI:597326"/>
    </cofactor>
</comment>
<dbReference type="InterPro" id="IPR050596">
    <property type="entry name" value="AspAT/PAT-like"/>
</dbReference>
<dbReference type="PANTHER" id="PTHR46383:SF1">
    <property type="entry name" value="ASPARTATE AMINOTRANSFERASE"/>
    <property type="match status" value="1"/>
</dbReference>
<evidence type="ECO:0000259" key="6">
    <source>
        <dbReference type="Pfam" id="PF00155"/>
    </source>
</evidence>
<keyword evidence="5" id="KW-0663">Pyridoxal phosphate</keyword>
<dbReference type="Gene3D" id="3.90.1150.10">
    <property type="entry name" value="Aspartate Aminotransferase, domain 1"/>
    <property type="match status" value="1"/>
</dbReference>
<evidence type="ECO:0000313" key="7">
    <source>
        <dbReference type="EMBL" id="AMM41181.1"/>
    </source>
</evidence>
<name>A0A7U4QKV0_DESA2</name>
<gene>
    <name evidence="7" type="ORF">HS1_001378</name>
</gene>
<dbReference type="GO" id="GO:0008483">
    <property type="term" value="F:transaminase activity"/>
    <property type="evidence" value="ECO:0007669"/>
    <property type="project" value="UniProtKB-KW"/>
</dbReference>
<dbReference type="KEGG" id="daw:HS1_001378"/>
<evidence type="ECO:0000313" key="8">
    <source>
        <dbReference type="Proteomes" id="UP000070560"/>
    </source>
</evidence>
<evidence type="ECO:0000256" key="2">
    <source>
        <dbReference type="ARBA" id="ARBA00007441"/>
    </source>
</evidence>
<dbReference type="Pfam" id="PF00155">
    <property type="entry name" value="Aminotran_1_2"/>
    <property type="match status" value="1"/>
</dbReference>
<dbReference type="InterPro" id="IPR015421">
    <property type="entry name" value="PyrdxlP-dep_Trfase_major"/>
</dbReference>
<dbReference type="PANTHER" id="PTHR46383">
    <property type="entry name" value="ASPARTATE AMINOTRANSFERASE"/>
    <property type="match status" value="1"/>
</dbReference>
<dbReference type="AlphaFoldDB" id="A0A7U4QKV0"/>
<dbReference type="Gene3D" id="3.40.640.10">
    <property type="entry name" value="Type I PLP-dependent aspartate aminotransferase-like (Major domain)"/>
    <property type="match status" value="1"/>
</dbReference>
<dbReference type="InterPro" id="IPR004839">
    <property type="entry name" value="Aminotransferase_I/II_large"/>
</dbReference>
<dbReference type="InterPro" id="IPR015424">
    <property type="entry name" value="PyrdxlP-dep_Trfase"/>
</dbReference>
<dbReference type="FunFam" id="3.40.640.10:FF:000033">
    <property type="entry name" value="Aspartate aminotransferase"/>
    <property type="match status" value="1"/>
</dbReference>
<dbReference type="CDD" id="cd00609">
    <property type="entry name" value="AAT_like"/>
    <property type="match status" value="1"/>
</dbReference>
<evidence type="ECO:0000256" key="1">
    <source>
        <dbReference type="ARBA" id="ARBA00001933"/>
    </source>
</evidence>
<dbReference type="RefSeq" id="WP_066062797.1">
    <property type="nucleotide sequence ID" value="NZ_CP013015.1"/>
</dbReference>
<dbReference type="OrthoDB" id="9804474at2"/>
<keyword evidence="8" id="KW-1185">Reference proteome</keyword>
<keyword evidence="4 7" id="KW-0808">Transferase</keyword>
<dbReference type="EMBL" id="CP013015">
    <property type="protein sequence ID" value="AMM41181.1"/>
    <property type="molecule type" value="Genomic_DNA"/>
</dbReference>
<dbReference type="Proteomes" id="UP000070560">
    <property type="component" value="Chromosome"/>
</dbReference>
<reference evidence="7 8" key="1">
    <citation type="submission" date="2015-10" db="EMBL/GenBank/DDBJ databases">
        <title>Candidatus Desulfofervidus auxilii, a hydrogenotrophic sulfate-reducing bacterium involved in the thermophilic anaerobic oxidation of methane.</title>
        <authorList>
            <person name="Krukenberg V."/>
            <person name="Richter M."/>
            <person name="Wegener G."/>
        </authorList>
    </citation>
    <scope>NUCLEOTIDE SEQUENCE [LARGE SCALE GENOMIC DNA]</scope>
    <source>
        <strain evidence="7 8">HS1</strain>
    </source>
</reference>
<dbReference type="GO" id="GO:0006520">
    <property type="term" value="P:amino acid metabolic process"/>
    <property type="evidence" value="ECO:0007669"/>
    <property type="project" value="InterPro"/>
</dbReference>
<feature type="domain" description="Aminotransferase class I/classII large" evidence="6">
    <location>
        <begin position="30"/>
        <end position="384"/>
    </location>
</feature>
<accession>A0A7U4QKV0</accession>
<protein>
    <submittedName>
        <fullName evidence="7">Aspartate aminotransferase</fullName>
    </submittedName>
</protein>
<dbReference type="InterPro" id="IPR015422">
    <property type="entry name" value="PyrdxlP-dep_Trfase_small"/>
</dbReference>
<evidence type="ECO:0000256" key="4">
    <source>
        <dbReference type="ARBA" id="ARBA00022679"/>
    </source>
</evidence>
<proteinExistence type="inferred from homology"/>
<keyword evidence="3 7" id="KW-0032">Aminotransferase</keyword>
<organism evidence="7 8">
    <name type="scientific">Desulfofervidus auxilii</name>
    <dbReference type="NCBI Taxonomy" id="1621989"/>
    <lineage>
        <taxon>Bacteria</taxon>
        <taxon>Pseudomonadati</taxon>
        <taxon>Thermodesulfobacteriota</taxon>
        <taxon>Candidatus Desulfofervidia</taxon>
        <taxon>Candidatus Desulfofervidales</taxon>
        <taxon>Candidatus Desulfofervidaceae</taxon>
        <taxon>Candidatus Desulfofervidus</taxon>
    </lineage>
</organism>
<dbReference type="SUPFAM" id="SSF53383">
    <property type="entry name" value="PLP-dependent transferases"/>
    <property type="match status" value="1"/>
</dbReference>
<sequence length="392" mass="43553">MLAERIKTIPPSPTLTINAKAKTMRASGIDVFSLAAGELDFDTPQYIKEAAIQAVKDGFTKYTPVDGILELKEAVCKFIETEYKLNYSPQETIICCGGKHALYNLFQVILNPGDEVIIPAPYWVSYPPMVMLAGGKPIIVDTEEKDGFKLRPEVLKKHLGPWTKAIILNSPSNPTGSVYTKKELEALAEILVDKPIWIISDDVYHKILLKENIKWTSIATLSPELKKKTLIVNAVSKTYSMTGWRIGFLIGPQDIIKATTRLQSQSTSNPSSIAQKAALAALNGPQEFILQWIKALKERVKYLSSFLKTIPGVTCFEPEAAFYAFPNFSSYFSPKIPNSLKLAEYLLEEAKVAVVPGIAFGKEGFIRLSFATSLEVIEESLNRIKTAMEKLR</sequence>
<comment type="similarity">
    <text evidence="2">Belongs to the class-I pyridoxal-phosphate-dependent aminotransferase family.</text>
</comment>
<dbReference type="GO" id="GO:0030170">
    <property type="term" value="F:pyridoxal phosphate binding"/>
    <property type="evidence" value="ECO:0007669"/>
    <property type="project" value="InterPro"/>
</dbReference>
<evidence type="ECO:0000256" key="3">
    <source>
        <dbReference type="ARBA" id="ARBA00022576"/>
    </source>
</evidence>
<evidence type="ECO:0000256" key="5">
    <source>
        <dbReference type="ARBA" id="ARBA00022898"/>
    </source>
</evidence>